<sequence length="208" mass="22924">MERTMRGPHRSHRGAGAHLTALCVLGYVLAACNHIVLEPIPVVPTNQPLPYSARVEITEVGVYLVQPSATMIADPRLQNYVTGQLPSLDRAKPQWAQAVLDYLAARKTFRQVVNEVPADLAMTLRLFVYVDPSVSFKFNHVYVAKVDGVLRDPRNGRALSEYVGKGKAIGAVSRGGMDDDREPINQAVRAALNDLFGKLEGDKRLEHL</sequence>
<dbReference type="RefSeq" id="WP_213041996.1">
    <property type="nucleotide sequence ID" value="NZ_CAJNBJ010000005.1"/>
</dbReference>
<evidence type="ECO:0000313" key="2">
    <source>
        <dbReference type="Proteomes" id="UP000675880"/>
    </source>
</evidence>
<dbReference type="PROSITE" id="PS51257">
    <property type="entry name" value="PROKAR_LIPOPROTEIN"/>
    <property type="match status" value="1"/>
</dbReference>
<dbReference type="EMBL" id="CAJNBJ010000005">
    <property type="protein sequence ID" value="CAE6740279.1"/>
    <property type="molecule type" value="Genomic_DNA"/>
</dbReference>
<comment type="caution">
    <text evidence="1">The sequence shown here is derived from an EMBL/GenBank/DDBJ whole genome shotgun (WGS) entry which is preliminary data.</text>
</comment>
<protein>
    <recommendedName>
        <fullName evidence="3">ABC-type transport auxiliary lipoprotein component domain-containing protein</fullName>
    </recommendedName>
</protein>
<accession>A0ABM8R992</accession>
<keyword evidence="2" id="KW-1185">Reference proteome</keyword>
<proteinExistence type="predicted"/>
<gene>
    <name evidence="1" type="ORF">NSPZN2_130056</name>
</gene>
<organism evidence="1 2">
    <name type="scientific">Nitrospira defluvii</name>
    <dbReference type="NCBI Taxonomy" id="330214"/>
    <lineage>
        <taxon>Bacteria</taxon>
        <taxon>Pseudomonadati</taxon>
        <taxon>Nitrospirota</taxon>
        <taxon>Nitrospiria</taxon>
        <taxon>Nitrospirales</taxon>
        <taxon>Nitrospiraceae</taxon>
        <taxon>Nitrospira</taxon>
    </lineage>
</organism>
<reference evidence="1 2" key="1">
    <citation type="submission" date="2021-02" db="EMBL/GenBank/DDBJ databases">
        <authorList>
            <person name="Han P."/>
        </authorList>
    </citation>
    <scope>NUCLEOTIDE SEQUENCE [LARGE SCALE GENOMIC DNA]</scope>
    <source>
        <strain evidence="1">Candidatus Nitrospira sp. ZN2</strain>
    </source>
</reference>
<evidence type="ECO:0000313" key="1">
    <source>
        <dbReference type="EMBL" id="CAE6740279.1"/>
    </source>
</evidence>
<name>A0ABM8R992_9BACT</name>
<dbReference type="Proteomes" id="UP000675880">
    <property type="component" value="Unassembled WGS sequence"/>
</dbReference>
<evidence type="ECO:0008006" key="3">
    <source>
        <dbReference type="Google" id="ProtNLM"/>
    </source>
</evidence>